<sequence>MRTPVSTYRLQISEDFTLLDAARTLPYLRDLGADWVYLSPILAAEPGSNHGYDVVDHRVVDPSRGGAAGLAALSAEARRLGLGVLVDVVPNHVGIAGPSDNPWWWDVLTHGRGSAYASAFDIDWDAADGKLLVPVVGDDDLGTGPDGRESIANLSLVGGELRYHDNRFPVAPGTARPGDDAPAVHARQHYRLVGWRTADTELNYRRFFTVNTLAGIRVEDRTWFERSHVEIRRWFEQGLVDGLRIDHPDGLRDPGGYLDALAELTGGGYVLVEKILEPGEALPASWATAGTTGYDVLGLVDRVLTDPAGEAPLTGLQDELRGGGPGWHELIHDTKRAVADGSLGAEVRRIVRELEPLVDGTETSRLVDAVAELLACFPVYRSYLPEGREHLEQAIAAARRSRPDLGAVLDVVAPVLGDGASAPAQRFQQTSGMVMAKGVEDCAFYRWSRLTSLNEVGGDPGTFSVDAATFHAEMAVRQAHWPHAMTAMTTHDTKRSEDTRARIGVLAEVPDRWRETLEQLQRRAPVPDAGFANLLWQAVVGAWTGPSQELRRRLHAYAEKAMREAGDRTTWTAPDEAYERAVHDAVDAAFDDPEVGALLERLVADLAGPGWVNGLSAKLLALTLPGVPDVYQGTELWDQSLVDPDNRRPVDFDRRVALLDGVRTGDRPGLTGALEDDGGAKLALTHAALTLRRALTEVRAGSGPAPFSTYVPVTATGPAAGHLLAFDRGGVVTAVTRLPVGLAQDGGWRDTALTLPAGAWVDVLSGRRFEGEVPVAELLGDLPVALLARRELVDPGEHGRFDVWAPRAQSLSLSLQVGGTERVVAMTEGPGDWWHPTGPVPVGPGVEVDYGYLVDGSDTAVPDPRSRWQPDGVHARSRTFDTAAHTWQDEAWTGRPLGGSVIYELHLGTFTPEGTLDAAATRLDHLRSIGVDFVELLPVNAYNGEWGWGYDGVAWSAVHQPYGGPAAYQRFVDACHVAGIGVVQDVVYNHFGPSGNYLGLFGPYTSTEGQSAWGEHLNLDGEGSVEVRRTILDNLRMWFEDFHVDGLRLDAVHALPDRSETHLLEEMAVVTAQVAAAQRKPLFLVAESDLNDPHLVTPREGGGYGLDGQWSDDYHHAVHVALTREVEGYYADFEPLAALAKVCEKGFFHDGSWSSFRGAEHGKPVDTAHMPAWRLVVCNQNHDQVGNRARGDRLTERLDDDQLACAALLTLCGPFTPMLFQGEEWAATTPFAFFTSHPEADLGKAVSEGRVKEFAKMGWDLAQVPDPQAASTFLDSKLDWTEPEGGRHAVLLSVYRSLAALRRRTPALTDPDLRTVSCSYDEDARWFLMRRTGGGPAGPVAVAVNVGDDEVSVPLDGPHEVVWATPSGATTGRSAVVLPPHAGAVLRPLP</sequence>
<dbReference type="GO" id="GO:0005992">
    <property type="term" value="P:trehalose biosynthetic process"/>
    <property type="evidence" value="ECO:0007669"/>
    <property type="project" value="UniProtKB-UniRule"/>
</dbReference>
<evidence type="ECO:0000256" key="9">
    <source>
        <dbReference type="ARBA" id="ARBA00023295"/>
    </source>
</evidence>
<comment type="similarity">
    <text evidence="3">Belongs to the glycosyl hydrolase 13 family.</text>
</comment>
<dbReference type="SMART" id="SM00642">
    <property type="entry name" value="Aamy"/>
    <property type="match status" value="1"/>
</dbReference>
<evidence type="ECO:0000256" key="8">
    <source>
        <dbReference type="ARBA" id="ARBA00023277"/>
    </source>
</evidence>
<dbReference type="Gene3D" id="3.30.1590.10">
    <property type="entry name" value="Maltooligosyl trehalose synthase, domain 2"/>
    <property type="match status" value="1"/>
</dbReference>
<dbReference type="CDD" id="cd02853">
    <property type="entry name" value="E_set_MTHase_like_N"/>
    <property type="match status" value="1"/>
</dbReference>
<dbReference type="InterPro" id="IPR044901">
    <property type="entry name" value="Trehalose_TreZ_E-set_sf"/>
</dbReference>
<evidence type="ECO:0000256" key="3">
    <source>
        <dbReference type="ARBA" id="ARBA00008061"/>
    </source>
</evidence>
<accession>A0A6J4M1T3</accession>
<evidence type="ECO:0000256" key="1">
    <source>
        <dbReference type="ARBA" id="ARBA00004496"/>
    </source>
</evidence>
<dbReference type="GO" id="GO:0005737">
    <property type="term" value="C:cytoplasm"/>
    <property type="evidence" value="ECO:0007669"/>
    <property type="project" value="UniProtKB-SubCell"/>
</dbReference>
<reference evidence="13" key="1">
    <citation type="submission" date="2020-02" db="EMBL/GenBank/DDBJ databases">
        <authorList>
            <person name="Meier V. D."/>
        </authorList>
    </citation>
    <scope>NUCLEOTIDE SEQUENCE</scope>
    <source>
        <strain evidence="13">AVDCRST_MAG36</strain>
    </source>
</reference>
<protein>
    <recommendedName>
        <fullName evidence="5 11">Malto-oligosyltrehalose trehalohydrolase</fullName>
        <ecNumber evidence="4 11">3.2.1.141</ecNumber>
    </recommendedName>
</protein>
<dbReference type="InterPro" id="IPR012768">
    <property type="entry name" value="Trehalose_TreZ"/>
</dbReference>
<dbReference type="Gene3D" id="1.10.10.470">
    <property type="entry name" value="Maltooligosyl trehalose synthase, domain 4"/>
    <property type="match status" value="1"/>
</dbReference>
<keyword evidence="9" id="KW-0326">Glycosidase</keyword>
<dbReference type="CDD" id="cd11336">
    <property type="entry name" value="AmyAc_MTSase"/>
    <property type="match status" value="1"/>
</dbReference>
<dbReference type="InterPro" id="IPR017853">
    <property type="entry name" value="GH"/>
</dbReference>
<dbReference type="SUPFAM" id="SSF81296">
    <property type="entry name" value="E set domains"/>
    <property type="match status" value="1"/>
</dbReference>
<dbReference type="InterPro" id="IPR013797">
    <property type="entry name" value="Maltooligo_trehalose_synth_4"/>
</dbReference>
<dbReference type="Pfam" id="PF00128">
    <property type="entry name" value="Alpha-amylase"/>
    <property type="match status" value="2"/>
</dbReference>
<comment type="pathway">
    <text evidence="2">Glycan biosynthesis; trehalose biosynthesis.</text>
</comment>
<proteinExistence type="inferred from homology"/>
<dbReference type="InterPro" id="IPR014756">
    <property type="entry name" value="Ig_E-set"/>
</dbReference>
<name>A0A6J4M1T3_9ACTN</name>
<evidence type="ECO:0000256" key="10">
    <source>
        <dbReference type="ARBA" id="ARBA00034013"/>
    </source>
</evidence>
<dbReference type="GO" id="GO:0030980">
    <property type="term" value="P:alpha-glucan catabolic process"/>
    <property type="evidence" value="ECO:0007669"/>
    <property type="project" value="TreeGrafter"/>
</dbReference>
<dbReference type="EC" id="3.2.1.141" evidence="4 11"/>
<dbReference type="Gene3D" id="3.20.20.80">
    <property type="entry name" value="Glycosidases"/>
    <property type="match status" value="2"/>
</dbReference>
<feature type="domain" description="Glycosyl hydrolase family 13 catalytic" evidence="12">
    <location>
        <begin position="881"/>
        <end position="1250"/>
    </location>
</feature>
<keyword evidence="6" id="KW-0963">Cytoplasm</keyword>
<evidence type="ECO:0000256" key="2">
    <source>
        <dbReference type="ARBA" id="ARBA00005199"/>
    </source>
</evidence>
<dbReference type="CDD" id="cd11325">
    <property type="entry name" value="AmyAc_GTHase"/>
    <property type="match status" value="1"/>
</dbReference>
<evidence type="ECO:0000256" key="7">
    <source>
        <dbReference type="ARBA" id="ARBA00022801"/>
    </source>
</evidence>
<dbReference type="GO" id="GO:0047470">
    <property type="term" value="F:(1,4)-alpha-D-glucan 1-alpha-D-glucosylmutase activity"/>
    <property type="evidence" value="ECO:0007669"/>
    <property type="project" value="TreeGrafter"/>
</dbReference>
<evidence type="ECO:0000313" key="13">
    <source>
        <dbReference type="EMBL" id="CAA9345721.1"/>
    </source>
</evidence>
<dbReference type="InterPro" id="IPR006047">
    <property type="entry name" value="GH13_cat_dom"/>
</dbReference>
<dbReference type="EMBL" id="CADCUH010000106">
    <property type="protein sequence ID" value="CAA9345721.1"/>
    <property type="molecule type" value="Genomic_DNA"/>
</dbReference>
<dbReference type="Gene3D" id="1.10.10.760">
    <property type="entry name" value="E-set domains of sugar-utilizing enzymes"/>
    <property type="match status" value="1"/>
</dbReference>
<organism evidence="13">
    <name type="scientific">uncultured Nocardioidaceae bacterium</name>
    <dbReference type="NCBI Taxonomy" id="253824"/>
    <lineage>
        <taxon>Bacteria</taxon>
        <taxon>Bacillati</taxon>
        <taxon>Actinomycetota</taxon>
        <taxon>Actinomycetes</taxon>
        <taxon>Propionibacteriales</taxon>
        <taxon>Nocardioidaceae</taxon>
        <taxon>environmental samples</taxon>
    </lineage>
</organism>
<evidence type="ECO:0000256" key="11">
    <source>
        <dbReference type="NCBIfam" id="TIGR02402"/>
    </source>
</evidence>
<dbReference type="Gene3D" id="1.10.150.200">
    <property type="entry name" value="Maltooligosyl trehalose synthase, domain 3"/>
    <property type="match status" value="1"/>
</dbReference>
<dbReference type="InterPro" id="IPR012767">
    <property type="entry name" value="Trehalose_TreY"/>
</dbReference>
<evidence type="ECO:0000256" key="6">
    <source>
        <dbReference type="ARBA" id="ARBA00022490"/>
    </source>
</evidence>
<evidence type="ECO:0000259" key="12">
    <source>
        <dbReference type="SMART" id="SM00642"/>
    </source>
</evidence>
<evidence type="ECO:0000256" key="5">
    <source>
        <dbReference type="ARBA" id="ARBA00015938"/>
    </source>
</evidence>
<dbReference type="PANTHER" id="PTHR10357">
    <property type="entry name" value="ALPHA-AMYLASE FAMILY MEMBER"/>
    <property type="match status" value="1"/>
</dbReference>
<dbReference type="SUPFAM" id="SSF51445">
    <property type="entry name" value="(Trans)glycosidases"/>
    <property type="match status" value="2"/>
</dbReference>
<comment type="catalytic activity">
    <reaction evidence="10">
        <text>hydrolysis of (1-&gt;4)-alpha-D-glucosidic linkage in 4-alpha-D-[(1-&gt;4)-alpha-D-glucanosyl]n trehalose to yield trehalose and (1-&gt;4)-alpha-D-glucan.</text>
        <dbReference type="EC" id="3.2.1.141"/>
    </reaction>
</comment>
<dbReference type="Gene3D" id="2.60.40.10">
    <property type="entry name" value="Immunoglobulins"/>
    <property type="match status" value="1"/>
</dbReference>
<dbReference type="PANTHER" id="PTHR10357:SF216">
    <property type="entry name" value="MALTOOLIGOSYL TREHALOSE SYNTHASE-RELATED"/>
    <property type="match status" value="1"/>
</dbReference>
<gene>
    <name evidence="13" type="ORF">AVDCRST_MAG36-1631</name>
</gene>
<evidence type="ECO:0000256" key="4">
    <source>
        <dbReference type="ARBA" id="ARBA00012268"/>
    </source>
</evidence>
<keyword evidence="7" id="KW-0378">Hydrolase</keyword>
<dbReference type="NCBIfam" id="TIGR02402">
    <property type="entry name" value="trehalose_TreZ"/>
    <property type="match status" value="1"/>
</dbReference>
<dbReference type="UniPathway" id="UPA00299"/>
<dbReference type="GO" id="GO:0033942">
    <property type="term" value="F:4-alpha-D-(1-&gt;4)-alpha-D-glucanotrehalose trehalohydrolase activity"/>
    <property type="evidence" value="ECO:0007669"/>
    <property type="project" value="UniProtKB-EC"/>
</dbReference>
<dbReference type="NCBIfam" id="TIGR02401">
    <property type="entry name" value="trehalose_TreY"/>
    <property type="match status" value="1"/>
</dbReference>
<comment type="subcellular location">
    <subcellularLocation>
        <location evidence="1">Cytoplasm</location>
    </subcellularLocation>
</comment>
<keyword evidence="8" id="KW-0119">Carbohydrate metabolism</keyword>
<keyword evidence="13" id="KW-0413">Isomerase</keyword>
<dbReference type="InterPro" id="IPR013783">
    <property type="entry name" value="Ig-like_fold"/>
</dbReference>